<feature type="non-terminal residue" evidence="1">
    <location>
        <position position="59"/>
    </location>
</feature>
<dbReference type="AlphaFoldDB" id="A0ABD0Q151"/>
<proteinExistence type="predicted"/>
<evidence type="ECO:0000313" key="1">
    <source>
        <dbReference type="EMBL" id="KAL0178561.1"/>
    </source>
</evidence>
<reference evidence="1 2" key="1">
    <citation type="submission" date="2024-05" db="EMBL/GenBank/DDBJ databases">
        <title>Genome sequencing and assembly of Indian major carp, Cirrhinus mrigala (Hamilton, 1822).</title>
        <authorList>
            <person name="Mohindra V."/>
            <person name="Chowdhury L.M."/>
            <person name="Lal K."/>
            <person name="Jena J.K."/>
        </authorList>
    </citation>
    <scope>NUCLEOTIDE SEQUENCE [LARGE SCALE GENOMIC DNA]</scope>
    <source>
        <strain evidence="1">CM1030</strain>
        <tissue evidence="1">Blood</tissue>
    </source>
</reference>
<feature type="non-terminal residue" evidence="1">
    <location>
        <position position="1"/>
    </location>
</feature>
<protein>
    <submittedName>
        <fullName evidence="1">Uncharacterized protein</fullName>
    </submittedName>
</protein>
<sequence>ISFQQGLETIISSLLTRTLFHLCGNVLNQPGREDEAARKIKLLRAESELAGVGWEYLTA</sequence>
<evidence type="ECO:0000313" key="2">
    <source>
        <dbReference type="Proteomes" id="UP001529510"/>
    </source>
</evidence>
<keyword evidence="2" id="KW-1185">Reference proteome</keyword>
<gene>
    <name evidence="1" type="ORF">M9458_027455</name>
</gene>
<organism evidence="1 2">
    <name type="scientific">Cirrhinus mrigala</name>
    <name type="common">Mrigala</name>
    <dbReference type="NCBI Taxonomy" id="683832"/>
    <lineage>
        <taxon>Eukaryota</taxon>
        <taxon>Metazoa</taxon>
        <taxon>Chordata</taxon>
        <taxon>Craniata</taxon>
        <taxon>Vertebrata</taxon>
        <taxon>Euteleostomi</taxon>
        <taxon>Actinopterygii</taxon>
        <taxon>Neopterygii</taxon>
        <taxon>Teleostei</taxon>
        <taxon>Ostariophysi</taxon>
        <taxon>Cypriniformes</taxon>
        <taxon>Cyprinidae</taxon>
        <taxon>Labeoninae</taxon>
        <taxon>Labeonini</taxon>
        <taxon>Cirrhinus</taxon>
    </lineage>
</organism>
<dbReference type="EMBL" id="JAMKFB020000013">
    <property type="protein sequence ID" value="KAL0178561.1"/>
    <property type="molecule type" value="Genomic_DNA"/>
</dbReference>
<accession>A0ABD0Q151</accession>
<name>A0ABD0Q151_CIRMR</name>
<dbReference type="Proteomes" id="UP001529510">
    <property type="component" value="Unassembled WGS sequence"/>
</dbReference>
<comment type="caution">
    <text evidence="1">The sequence shown here is derived from an EMBL/GenBank/DDBJ whole genome shotgun (WGS) entry which is preliminary data.</text>
</comment>